<name>A0ABS5BWU2_9BACT</name>
<evidence type="ECO:0000313" key="4">
    <source>
        <dbReference type="Proteomes" id="UP000676565"/>
    </source>
</evidence>
<dbReference type="PANTHER" id="PTHR30093:SF2">
    <property type="entry name" value="TYPE II SECRETION SYSTEM PROTEIN H"/>
    <property type="match status" value="1"/>
</dbReference>
<dbReference type="NCBIfam" id="TIGR02532">
    <property type="entry name" value="IV_pilin_GFxxxE"/>
    <property type="match status" value="1"/>
</dbReference>
<dbReference type="InterPro" id="IPR027558">
    <property type="entry name" value="Pre_pil_HX9DG_C"/>
</dbReference>
<keyword evidence="1" id="KW-1133">Transmembrane helix</keyword>
<dbReference type="Gene3D" id="3.30.700.10">
    <property type="entry name" value="Glycoprotein, Type 4 Pilin"/>
    <property type="match status" value="1"/>
</dbReference>
<sequence>MSHARLGRARTAFTLIELLVVIAIIAILIGLLLPAVQKVREAAARMSCSNNLKQIALAAHNYESANGVLPPGYHGPTTNTGFSWSGQYVGTLAYLAPFVEQDNLFKLMTGIDWNPDSTSTTNWWNTGAWSAAQYKVKTFLCPSDNPDEAGSNACAIALHAYGSGGSGSMTVGSFGTWEGNASIGKTNYVSCGGGMGNAEGGWNAYAGAFHNRSKVKLVSVSDGTSNTIAFIETLGGNPRPRNFTFAWIAVGGLPTAWGLPSDDASLNWWTAGSKHTGIVNCALLDGSVLSLRRAGGSPWDGFNQMGGRAEGDVKANSNPFRP</sequence>
<reference evidence="3 4" key="1">
    <citation type="submission" date="2021-04" db="EMBL/GenBank/DDBJ databases">
        <authorList>
            <person name="Ivanova A."/>
        </authorList>
    </citation>
    <scope>NUCLEOTIDE SEQUENCE [LARGE SCALE GENOMIC DNA]</scope>
    <source>
        <strain evidence="3 4">G18</strain>
    </source>
</reference>
<dbReference type="Pfam" id="PF07596">
    <property type="entry name" value="SBP_bac_10"/>
    <property type="match status" value="1"/>
</dbReference>
<dbReference type="EMBL" id="JAGKQQ010000001">
    <property type="protein sequence ID" value="MBP3958206.1"/>
    <property type="molecule type" value="Genomic_DNA"/>
</dbReference>
<evidence type="ECO:0000256" key="1">
    <source>
        <dbReference type="SAM" id="Phobius"/>
    </source>
</evidence>
<dbReference type="InterPro" id="IPR012902">
    <property type="entry name" value="N_methyl_site"/>
</dbReference>
<accession>A0ABS5BWU2</accession>
<dbReference type="RefSeq" id="WP_210657971.1">
    <property type="nucleotide sequence ID" value="NZ_JAGKQQ010000001.1"/>
</dbReference>
<comment type="caution">
    <text evidence="3">The sequence shown here is derived from an EMBL/GenBank/DDBJ whole genome shotgun (WGS) entry which is preliminary data.</text>
</comment>
<dbReference type="PANTHER" id="PTHR30093">
    <property type="entry name" value="GENERAL SECRETION PATHWAY PROTEIN G"/>
    <property type="match status" value="1"/>
</dbReference>
<feature type="domain" description="DUF1559" evidence="2">
    <location>
        <begin position="37"/>
        <end position="288"/>
    </location>
</feature>
<keyword evidence="1" id="KW-0812">Transmembrane</keyword>
<feature type="transmembrane region" description="Helical" evidence="1">
    <location>
        <begin position="12"/>
        <end position="36"/>
    </location>
</feature>
<proteinExistence type="predicted"/>
<evidence type="ECO:0000313" key="3">
    <source>
        <dbReference type="EMBL" id="MBP3958206.1"/>
    </source>
</evidence>
<keyword evidence="4" id="KW-1185">Reference proteome</keyword>
<dbReference type="NCBIfam" id="TIGR04294">
    <property type="entry name" value="pre_pil_HX9DG"/>
    <property type="match status" value="1"/>
</dbReference>
<dbReference type="Proteomes" id="UP000676565">
    <property type="component" value="Unassembled WGS sequence"/>
</dbReference>
<keyword evidence="1" id="KW-0472">Membrane</keyword>
<evidence type="ECO:0000259" key="2">
    <source>
        <dbReference type="Pfam" id="PF07596"/>
    </source>
</evidence>
<dbReference type="InterPro" id="IPR011453">
    <property type="entry name" value="DUF1559"/>
</dbReference>
<dbReference type="SUPFAM" id="SSF54523">
    <property type="entry name" value="Pili subunits"/>
    <property type="match status" value="1"/>
</dbReference>
<protein>
    <submittedName>
        <fullName evidence="3">DUF1559 domain-containing protein</fullName>
    </submittedName>
</protein>
<gene>
    <name evidence="3" type="ORF">J8F10_23400</name>
</gene>
<organism evidence="3 4">
    <name type="scientific">Gemmata palustris</name>
    <dbReference type="NCBI Taxonomy" id="2822762"/>
    <lineage>
        <taxon>Bacteria</taxon>
        <taxon>Pseudomonadati</taxon>
        <taxon>Planctomycetota</taxon>
        <taxon>Planctomycetia</taxon>
        <taxon>Gemmatales</taxon>
        <taxon>Gemmataceae</taxon>
        <taxon>Gemmata</taxon>
    </lineage>
</organism>
<dbReference type="Pfam" id="PF07963">
    <property type="entry name" value="N_methyl"/>
    <property type="match status" value="1"/>
</dbReference>
<dbReference type="InterPro" id="IPR045584">
    <property type="entry name" value="Pilin-like"/>
</dbReference>